<evidence type="ECO:0000256" key="1">
    <source>
        <dbReference type="ARBA" id="ARBA00007116"/>
    </source>
</evidence>
<dbReference type="Proteomes" id="UP000243729">
    <property type="component" value="Chromosome"/>
</dbReference>
<dbReference type="SUPFAM" id="SSF53137">
    <property type="entry name" value="Translational machinery components"/>
    <property type="match status" value="1"/>
</dbReference>
<dbReference type="AlphaFoldDB" id="A0A1V0HP77"/>
<evidence type="ECO:0000256" key="7">
    <source>
        <dbReference type="HAMAP-Rule" id="MF_01337"/>
    </source>
</evidence>
<dbReference type="InterPro" id="IPR005484">
    <property type="entry name" value="Ribosomal_uL18_bac/plant/anim"/>
</dbReference>
<dbReference type="PANTHER" id="PTHR12899">
    <property type="entry name" value="39S RIBOSOMAL PROTEIN L18, MITOCHONDRIAL"/>
    <property type="match status" value="1"/>
</dbReference>
<evidence type="ECO:0000256" key="4">
    <source>
        <dbReference type="ARBA" id="ARBA00022980"/>
    </source>
</evidence>
<dbReference type="FunFam" id="3.30.420.100:FF:000001">
    <property type="entry name" value="50S ribosomal protein L18"/>
    <property type="match status" value="1"/>
</dbReference>
<reference evidence="8 9" key="1">
    <citation type="submission" date="2015-10" db="EMBL/GenBank/DDBJ databases">
        <title>Survey of human and primate louse endosymbionts.</title>
        <authorList>
            <person name="Boyd B.M."/>
        </authorList>
    </citation>
    <scope>NUCLEOTIDE SEQUENCE [LARGE SCALE GENOMIC DNA]</scope>
    <source>
        <strain evidence="8 9">HPNA</strain>
    </source>
</reference>
<gene>
    <name evidence="7" type="primary">rplR</name>
    <name evidence="8" type="ORF">AOE58_01860</name>
</gene>
<evidence type="ECO:0000256" key="6">
    <source>
        <dbReference type="ARBA" id="ARBA00035197"/>
    </source>
</evidence>
<keyword evidence="5 7" id="KW-0687">Ribonucleoprotein</keyword>
<dbReference type="GO" id="GO:0008097">
    <property type="term" value="F:5S rRNA binding"/>
    <property type="evidence" value="ECO:0007669"/>
    <property type="project" value="TreeGrafter"/>
</dbReference>
<evidence type="ECO:0000313" key="8">
    <source>
        <dbReference type="EMBL" id="ARC54634.1"/>
    </source>
</evidence>
<organism evidence="8 9">
    <name type="scientific">Candidatus Riesia pthiripubis</name>
    <dbReference type="NCBI Taxonomy" id="428412"/>
    <lineage>
        <taxon>Bacteria</taxon>
        <taxon>Pseudomonadati</taxon>
        <taxon>Pseudomonadota</taxon>
        <taxon>Gammaproteobacteria</taxon>
        <taxon>Enterobacterales</taxon>
        <taxon>Enterobacteriaceae</taxon>
        <taxon>Candidatus Riesia</taxon>
    </lineage>
</organism>
<keyword evidence="4 7" id="KW-0689">Ribosomal protein</keyword>
<dbReference type="NCBIfam" id="TIGR00060">
    <property type="entry name" value="L18_bact"/>
    <property type="match status" value="1"/>
</dbReference>
<keyword evidence="3 7" id="KW-0694">RNA-binding</keyword>
<dbReference type="EMBL" id="CP012846">
    <property type="protein sequence ID" value="ARC54634.1"/>
    <property type="molecule type" value="Genomic_DNA"/>
</dbReference>
<evidence type="ECO:0000256" key="5">
    <source>
        <dbReference type="ARBA" id="ARBA00023274"/>
    </source>
</evidence>
<dbReference type="GO" id="GO:0022625">
    <property type="term" value="C:cytosolic large ribosomal subunit"/>
    <property type="evidence" value="ECO:0007669"/>
    <property type="project" value="TreeGrafter"/>
</dbReference>
<dbReference type="InterPro" id="IPR057268">
    <property type="entry name" value="Ribosomal_L18"/>
</dbReference>
<dbReference type="GO" id="GO:0003735">
    <property type="term" value="F:structural constituent of ribosome"/>
    <property type="evidence" value="ECO:0007669"/>
    <property type="project" value="InterPro"/>
</dbReference>
<keyword evidence="9" id="KW-1185">Reference proteome</keyword>
<dbReference type="HAMAP" id="MF_01337_B">
    <property type="entry name" value="Ribosomal_uL18_B"/>
    <property type="match status" value="1"/>
</dbReference>
<comment type="similarity">
    <text evidence="1 7">Belongs to the universal ribosomal protein uL18 family.</text>
</comment>
<protein>
    <recommendedName>
        <fullName evidence="6 7">Large ribosomal subunit protein uL18</fullName>
    </recommendedName>
</protein>
<comment type="subunit">
    <text evidence="7">Part of the 50S ribosomal subunit; part of the 5S rRNA/L5/L18/L25 subcomplex. Contacts the 5S and 23S rRNAs.</text>
</comment>
<dbReference type="GO" id="GO:0006412">
    <property type="term" value="P:translation"/>
    <property type="evidence" value="ECO:0007669"/>
    <property type="project" value="UniProtKB-UniRule"/>
</dbReference>
<name>A0A1V0HP77_9ENTR</name>
<keyword evidence="2 7" id="KW-0699">rRNA-binding</keyword>
<evidence type="ECO:0000256" key="2">
    <source>
        <dbReference type="ARBA" id="ARBA00022730"/>
    </source>
</evidence>
<evidence type="ECO:0000256" key="3">
    <source>
        <dbReference type="ARBA" id="ARBA00022884"/>
    </source>
</evidence>
<dbReference type="STRING" id="428412.AOE58_01860"/>
<dbReference type="Pfam" id="PF00861">
    <property type="entry name" value="Ribosomal_L18p"/>
    <property type="match status" value="1"/>
</dbReference>
<sequence length="117" mass="13095">MNKNLSRIKRSLRSKKKFKKLNRACLVVHRTSRHIYAQITILNGSKTLVSASTTSKKMKLSLKYTGNKEAAKIIGALIAKKSIDIGITKISFDRSGFKYHGRIKALAESARKSGLKF</sequence>
<comment type="function">
    <text evidence="7">This is one of the proteins that bind and probably mediate the attachment of the 5S RNA into the large ribosomal subunit, where it forms part of the central protuberance.</text>
</comment>
<dbReference type="CDD" id="cd00432">
    <property type="entry name" value="Ribosomal_L18_L5e"/>
    <property type="match status" value="1"/>
</dbReference>
<dbReference type="PANTHER" id="PTHR12899:SF3">
    <property type="entry name" value="LARGE RIBOSOMAL SUBUNIT PROTEIN UL18M"/>
    <property type="match status" value="1"/>
</dbReference>
<accession>A0A1V0HP77</accession>
<dbReference type="Gene3D" id="3.30.420.100">
    <property type="match status" value="1"/>
</dbReference>
<evidence type="ECO:0000313" key="9">
    <source>
        <dbReference type="Proteomes" id="UP000243729"/>
    </source>
</evidence>
<dbReference type="InterPro" id="IPR004389">
    <property type="entry name" value="Ribosomal_uL18_bac-type"/>
</dbReference>
<proteinExistence type="inferred from homology"/>